<dbReference type="Pfam" id="PF07681">
    <property type="entry name" value="DoxX"/>
    <property type="match status" value="1"/>
</dbReference>
<protein>
    <submittedName>
        <fullName evidence="6">Transmembrane protein</fullName>
    </submittedName>
</protein>
<name>A0A1M7Z4R0_9HYPH</name>
<reference evidence="6 7" key="1">
    <citation type="submission" date="2016-12" db="EMBL/GenBank/DDBJ databases">
        <authorList>
            <person name="Song W.-J."/>
            <person name="Kurnit D.M."/>
        </authorList>
    </citation>
    <scope>NUCLEOTIDE SEQUENCE [LARGE SCALE GENOMIC DNA]</scope>
    <source>
        <strain evidence="6 7">DSM 19599</strain>
    </source>
</reference>
<dbReference type="OrthoDB" id="7064507at2"/>
<evidence type="ECO:0000313" key="6">
    <source>
        <dbReference type="EMBL" id="SHO59928.1"/>
    </source>
</evidence>
<evidence type="ECO:0000313" key="7">
    <source>
        <dbReference type="Proteomes" id="UP000186406"/>
    </source>
</evidence>
<comment type="subcellular location">
    <subcellularLocation>
        <location evidence="1">Membrane</location>
        <topology evidence="1">Multi-pass membrane protein</topology>
    </subcellularLocation>
</comment>
<keyword evidence="2 5" id="KW-0812">Transmembrane</keyword>
<evidence type="ECO:0000256" key="5">
    <source>
        <dbReference type="SAM" id="Phobius"/>
    </source>
</evidence>
<evidence type="ECO:0000256" key="1">
    <source>
        <dbReference type="ARBA" id="ARBA00004141"/>
    </source>
</evidence>
<dbReference type="GO" id="GO:0016020">
    <property type="term" value="C:membrane"/>
    <property type="evidence" value="ECO:0007669"/>
    <property type="project" value="UniProtKB-SubCell"/>
</dbReference>
<evidence type="ECO:0000256" key="3">
    <source>
        <dbReference type="ARBA" id="ARBA00022989"/>
    </source>
</evidence>
<gene>
    <name evidence="6" type="ORF">SAMN02745172_00114</name>
</gene>
<accession>A0A1M7Z4R0</accession>
<dbReference type="EMBL" id="FRXO01000001">
    <property type="protein sequence ID" value="SHO59928.1"/>
    <property type="molecule type" value="Genomic_DNA"/>
</dbReference>
<dbReference type="RefSeq" id="WP_073625283.1">
    <property type="nucleotide sequence ID" value="NZ_FRXO01000001.1"/>
</dbReference>
<feature type="transmembrane region" description="Helical" evidence="5">
    <location>
        <begin position="45"/>
        <end position="65"/>
    </location>
</feature>
<feature type="transmembrane region" description="Helical" evidence="5">
    <location>
        <begin position="106"/>
        <end position="131"/>
    </location>
</feature>
<evidence type="ECO:0000256" key="4">
    <source>
        <dbReference type="ARBA" id="ARBA00023136"/>
    </source>
</evidence>
<dbReference type="STRING" id="1123029.SAMN02745172_00114"/>
<evidence type="ECO:0000256" key="2">
    <source>
        <dbReference type="ARBA" id="ARBA00022692"/>
    </source>
</evidence>
<proteinExistence type="predicted"/>
<keyword evidence="7" id="KW-1185">Reference proteome</keyword>
<keyword evidence="4 5" id="KW-0472">Membrane</keyword>
<organism evidence="6 7">
    <name type="scientific">Pseudoxanthobacter soli DSM 19599</name>
    <dbReference type="NCBI Taxonomy" id="1123029"/>
    <lineage>
        <taxon>Bacteria</taxon>
        <taxon>Pseudomonadati</taxon>
        <taxon>Pseudomonadota</taxon>
        <taxon>Alphaproteobacteria</taxon>
        <taxon>Hyphomicrobiales</taxon>
        <taxon>Segnochrobactraceae</taxon>
        <taxon>Pseudoxanthobacter</taxon>
    </lineage>
</organism>
<dbReference type="AlphaFoldDB" id="A0A1M7Z4R0"/>
<keyword evidence="3 5" id="KW-1133">Transmembrane helix</keyword>
<feature type="transmembrane region" description="Helical" evidence="5">
    <location>
        <begin position="12"/>
        <end position="33"/>
    </location>
</feature>
<dbReference type="Proteomes" id="UP000186406">
    <property type="component" value="Unassembled WGS sequence"/>
</dbReference>
<feature type="transmembrane region" description="Helical" evidence="5">
    <location>
        <begin position="77"/>
        <end position="100"/>
    </location>
</feature>
<dbReference type="InterPro" id="IPR032808">
    <property type="entry name" value="DoxX"/>
</dbReference>
<sequence length="140" mass="14465">MTPKVVAKFLDNGWVSMGARVVLCLPFWLGGLVKLIDFNGGSAEMAGFGLAPGGVFNAISIIIQLGGAALVMFVPPLAWLGAAVLALYTLVMIPIAHAFWTLTGGASGGLLLAAGDRLAIVGGLALAAILARRPNLNRYY</sequence>